<keyword evidence="3" id="KW-1185">Reference proteome</keyword>
<name>A0ABV5WUP9_9LACO</name>
<accession>A0ABV5WUP9</accession>
<dbReference type="RefSeq" id="WP_379810589.1">
    <property type="nucleotide sequence ID" value="NZ_JBHLZY010000017.1"/>
</dbReference>
<proteinExistence type="predicted"/>
<evidence type="ECO:0000259" key="1">
    <source>
        <dbReference type="Pfam" id="PF13518"/>
    </source>
</evidence>
<protein>
    <submittedName>
        <fullName evidence="2">Helix-turn-helix domain-containing protein</fullName>
    </submittedName>
</protein>
<dbReference type="InterPro" id="IPR055247">
    <property type="entry name" value="InsJ-like_HTH"/>
</dbReference>
<gene>
    <name evidence="2" type="ORF">ACFFLI_06715</name>
</gene>
<feature type="domain" description="Insertion element IS150 protein InsJ-like helix-turn-helix" evidence="1">
    <location>
        <begin position="9"/>
        <end position="60"/>
    </location>
</feature>
<reference evidence="2 3" key="1">
    <citation type="submission" date="2024-09" db="EMBL/GenBank/DDBJ databases">
        <authorList>
            <person name="Sun Q."/>
            <person name="Mori K."/>
        </authorList>
    </citation>
    <scope>NUCLEOTIDE SEQUENCE [LARGE SCALE GENOMIC DNA]</scope>
    <source>
        <strain evidence="2 3">TBRC 4576</strain>
    </source>
</reference>
<dbReference type="Pfam" id="PF13518">
    <property type="entry name" value="HTH_28"/>
    <property type="match status" value="1"/>
</dbReference>
<evidence type="ECO:0000313" key="3">
    <source>
        <dbReference type="Proteomes" id="UP001589691"/>
    </source>
</evidence>
<dbReference type="SUPFAM" id="SSF48295">
    <property type="entry name" value="TrpR-like"/>
    <property type="match status" value="1"/>
</dbReference>
<organism evidence="2 3">
    <name type="scientific">Lactiplantibacillus modestisalitolerans</name>
    <dbReference type="NCBI Taxonomy" id="1457219"/>
    <lineage>
        <taxon>Bacteria</taxon>
        <taxon>Bacillati</taxon>
        <taxon>Bacillota</taxon>
        <taxon>Bacilli</taxon>
        <taxon>Lactobacillales</taxon>
        <taxon>Lactobacillaceae</taxon>
        <taxon>Lactiplantibacillus</taxon>
    </lineage>
</organism>
<dbReference type="InterPro" id="IPR036388">
    <property type="entry name" value="WH-like_DNA-bd_sf"/>
</dbReference>
<evidence type="ECO:0000313" key="2">
    <source>
        <dbReference type="EMBL" id="MFB9769555.1"/>
    </source>
</evidence>
<dbReference type="EMBL" id="JBHLZY010000017">
    <property type="protein sequence ID" value="MFB9769555.1"/>
    <property type="molecule type" value="Genomic_DNA"/>
</dbReference>
<sequence>MNRKTTFEERAKIVAWITEQNHSYSEAAEHFNVSYQQARLWTLKAQAKGLEGLVDRRGHRKPEEELTDLDKANRKIRQLEAQIKDQELIEKFVKKYLELQRRG</sequence>
<dbReference type="InterPro" id="IPR010921">
    <property type="entry name" value="Trp_repressor/repl_initiator"/>
</dbReference>
<comment type="caution">
    <text evidence="2">The sequence shown here is derived from an EMBL/GenBank/DDBJ whole genome shotgun (WGS) entry which is preliminary data.</text>
</comment>
<dbReference type="Gene3D" id="1.10.10.10">
    <property type="entry name" value="Winged helix-like DNA-binding domain superfamily/Winged helix DNA-binding domain"/>
    <property type="match status" value="1"/>
</dbReference>
<dbReference type="Proteomes" id="UP001589691">
    <property type="component" value="Unassembled WGS sequence"/>
</dbReference>